<dbReference type="VEuPathDB" id="VectorBase:ASIC022234"/>
<keyword evidence="3" id="KW-1185">Reference proteome</keyword>
<accession>A0A084WUT9</accession>
<sequence length="56" mass="6475">MKLDGASVLEAMNTAHTFRHFASVLHTPQALHIDGPNFPAWKMVRWRMLLRRTMGK</sequence>
<organism evidence="1">
    <name type="scientific">Anopheles sinensis</name>
    <name type="common">Mosquito</name>
    <dbReference type="NCBI Taxonomy" id="74873"/>
    <lineage>
        <taxon>Eukaryota</taxon>
        <taxon>Metazoa</taxon>
        <taxon>Ecdysozoa</taxon>
        <taxon>Arthropoda</taxon>
        <taxon>Hexapoda</taxon>
        <taxon>Insecta</taxon>
        <taxon>Pterygota</taxon>
        <taxon>Neoptera</taxon>
        <taxon>Endopterygota</taxon>
        <taxon>Diptera</taxon>
        <taxon>Nematocera</taxon>
        <taxon>Culicoidea</taxon>
        <taxon>Culicidae</taxon>
        <taxon>Anophelinae</taxon>
        <taxon>Anopheles</taxon>
    </lineage>
</organism>
<evidence type="ECO:0000313" key="2">
    <source>
        <dbReference type="EnsemblMetazoa" id="ASIC022234-PA"/>
    </source>
</evidence>
<evidence type="ECO:0000313" key="1">
    <source>
        <dbReference type="EMBL" id="KFB53983.1"/>
    </source>
</evidence>
<protein>
    <submittedName>
        <fullName evidence="1 2">Uncharacterized protein</fullName>
    </submittedName>
</protein>
<dbReference type="EMBL" id="KE525423">
    <property type="protein sequence ID" value="KFB53983.1"/>
    <property type="molecule type" value="Genomic_DNA"/>
</dbReference>
<reference evidence="2" key="2">
    <citation type="submission" date="2020-05" db="UniProtKB">
        <authorList>
            <consortium name="EnsemblMetazoa"/>
        </authorList>
    </citation>
    <scope>IDENTIFICATION</scope>
</reference>
<dbReference type="Proteomes" id="UP000030765">
    <property type="component" value="Unassembled WGS sequence"/>
</dbReference>
<name>A0A084WUT9_ANOSI</name>
<reference evidence="1 3" key="1">
    <citation type="journal article" date="2014" name="BMC Genomics">
        <title>Genome sequence of Anopheles sinensis provides insight into genetics basis of mosquito competence for malaria parasites.</title>
        <authorList>
            <person name="Zhou D."/>
            <person name="Zhang D."/>
            <person name="Ding G."/>
            <person name="Shi L."/>
            <person name="Hou Q."/>
            <person name="Ye Y."/>
            <person name="Xu Y."/>
            <person name="Zhou H."/>
            <person name="Xiong C."/>
            <person name="Li S."/>
            <person name="Yu J."/>
            <person name="Hong S."/>
            <person name="Yu X."/>
            <person name="Zou P."/>
            <person name="Chen C."/>
            <person name="Chang X."/>
            <person name="Wang W."/>
            <person name="Lv Y."/>
            <person name="Sun Y."/>
            <person name="Ma L."/>
            <person name="Shen B."/>
            <person name="Zhu C."/>
        </authorList>
    </citation>
    <scope>NUCLEOTIDE SEQUENCE [LARGE SCALE GENOMIC DNA]</scope>
</reference>
<gene>
    <name evidence="1" type="ORF">ZHAS_00022234</name>
</gene>
<dbReference type="AlphaFoldDB" id="A0A084WUT9"/>
<dbReference type="EnsemblMetazoa" id="ASIC022234-RA">
    <property type="protein sequence ID" value="ASIC022234-PA"/>
    <property type="gene ID" value="ASIC022234"/>
</dbReference>
<proteinExistence type="predicted"/>
<dbReference type="EMBL" id="ATLV01027131">
    <property type="status" value="NOT_ANNOTATED_CDS"/>
    <property type="molecule type" value="Genomic_DNA"/>
</dbReference>
<dbReference type="VEuPathDB" id="VectorBase:ASIS012157"/>
<evidence type="ECO:0000313" key="3">
    <source>
        <dbReference type="Proteomes" id="UP000030765"/>
    </source>
</evidence>